<dbReference type="OrthoDB" id="256869at2"/>
<dbReference type="EMBL" id="CP020809">
    <property type="protein sequence ID" value="ART68234.1"/>
    <property type="molecule type" value="Genomic_DNA"/>
</dbReference>
<dbReference type="KEGG" id="mdx:BTO20_06220"/>
<dbReference type="RefSeq" id="WP_087074283.1">
    <property type="nucleotide sequence ID" value="NZ_CP020809.1"/>
</dbReference>
<proteinExistence type="predicted"/>
<dbReference type="InterPro" id="IPR036291">
    <property type="entry name" value="NAD(P)-bd_dom_sf"/>
</dbReference>
<dbReference type="GO" id="GO:0000166">
    <property type="term" value="F:nucleotide binding"/>
    <property type="evidence" value="ECO:0007669"/>
    <property type="project" value="InterPro"/>
</dbReference>
<dbReference type="Pfam" id="PF01408">
    <property type="entry name" value="GFO_IDH_MocA"/>
    <property type="match status" value="1"/>
</dbReference>
<protein>
    <recommendedName>
        <fullName evidence="5">Oxidoreductase</fullName>
    </recommendedName>
</protein>
<dbReference type="PANTHER" id="PTHR43377:SF1">
    <property type="entry name" value="BILIVERDIN REDUCTASE A"/>
    <property type="match status" value="1"/>
</dbReference>
<dbReference type="Proteomes" id="UP000195331">
    <property type="component" value="Chromosome"/>
</dbReference>
<dbReference type="AlphaFoldDB" id="A0A1Y0BZC5"/>
<dbReference type="Pfam" id="PF22725">
    <property type="entry name" value="GFO_IDH_MocA_C3"/>
    <property type="match status" value="1"/>
</dbReference>
<dbReference type="SUPFAM" id="SSF51735">
    <property type="entry name" value="NAD(P)-binding Rossmann-fold domains"/>
    <property type="match status" value="1"/>
</dbReference>
<dbReference type="InterPro" id="IPR055170">
    <property type="entry name" value="GFO_IDH_MocA-like_dom"/>
</dbReference>
<evidence type="ECO:0000259" key="1">
    <source>
        <dbReference type="Pfam" id="PF01408"/>
    </source>
</evidence>
<evidence type="ECO:0000313" key="3">
    <source>
        <dbReference type="EMBL" id="ART68234.1"/>
    </source>
</evidence>
<dbReference type="Gene3D" id="3.30.360.10">
    <property type="entry name" value="Dihydrodipicolinate Reductase, domain 2"/>
    <property type="match status" value="1"/>
</dbReference>
<evidence type="ECO:0008006" key="5">
    <source>
        <dbReference type="Google" id="ProtNLM"/>
    </source>
</evidence>
<reference evidence="3 4" key="1">
    <citation type="submission" date="2017-04" db="EMBL/GenBank/DDBJ databases">
        <title>Whole Genome Sequence of 1,4-Dioxane Degrading Bacterium Mycobacterium dioxanotrophicus PH-06.</title>
        <authorList>
            <person name="He Y."/>
        </authorList>
    </citation>
    <scope>NUCLEOTIDE SEQUENCE [LARGE SCALE GENOMIC DNA]</scope>
    <source>
        <strain evidence="3 4">PH-06</strain>
    </source>
</reference>
<sequence length="354" mass="37369">MTTPRITWGLIGASDIAETRMIPAMRRVGHRVARLASGDAAHAARFAGRNEIPYGTGEFGLDELLDDPNIDAVYISSTNARHLAQASAAAAAGKHVLCEKPVALDLQSAHRMTAVCAAHGVVLGVNHHLPAAGTHRVVRELVRDGAIGRVLAVNVQHTSLLPERLRGWRLGDAAGSGVVMDLTCHDASVVNPLVEARALHASAIAARQHDWGPGHAEDVAVSALEYEGGVVVRLHDAFTTPYAPTRLEVYGDGGSIVADGVMTPEPDGTLVLRDARGEREVEVSDRRHTYDITLHHFASATAGEGRPVVDGRDAADALAVALAVLDSARSERTVPVEFSTIPATGSTITQPENS</sequence>
<feature type="domain" description="Gfo/Idh/MocA-like oxidoreductase N-terminal" evidence="1">
    <location>
        <begin position="7"/>
        <end position="127"/>
    </location>
</feature>
<dbReference type="Gene3D" id="3.40.50.720">
    <property type="entry name" value="NAD(P)-binding Rossmann-like Domain"/>
    <property type="match status" value="1"/>
</dbReference>
<evidence type="ECO:0000259" key="2">
    <source>
        <dbReference type="Pfam" id="PF22725"/>
    </source>
</evidence>
<dbReference type="InterPro" id="IPR000683">
    <property type="entry name" value="Gfo/Idh/MocA-like_OxRdtase_N"/>
</dbReference>
<name>A0A1Y0BZC5_9MYCO</name>
<evidence type="ECO:0000313" key="4">
    <source>
        <dbReference type="Proteomes" id="UP000195331"/>
    </source>
</evidence>
<organism evidence="3 4">
    <name type="scientific">Mycobacterium dioxanotrophicus</name>
    <dbReference type="NCBI Taxonomy" id="482462"/>
    <lineage>
        <taxon>Bacteria</taxon>
        <taxon>Bacillati</taxon>
        <taxon>Actinomycetota</taxon>
        <taxon>Actinomycetes</taxon>
        <taxon>Mycobacteriales</taxon>
        <taxon>Mycobacteriaceae</taxon>
        <taxon>Mycobacterium</taxon>
    </lineage>
</organism>
<gene>
    <name evidence="3" type="ORF">BTO20_06220</name>
</gene>
<dbReference type="InterPro" id="IPR051450">
    <property type="entry name" value="Gfo/Idh/MocA_Oxidoreductases"/>
</dbReference>
<feature type="domain" description="GFO/IDH/MocA-like oxidoreductase" evidence="2">
    <location>
        <begin position="136"/>
        <end position="257"/>
    </location>
</feature>
<accession>A0A1Y0BZC5</accession>
<dbReference type="SUPFAM" id="SSF55347">
    <property type="entry name" value="Glyceraldehyde-3-phosphate dehydrogenase-like, C-terminal domain"/>
    <property type="match status" value="1"/>
</dbReference>
<dbReference type="PANTHER" id="PTHR43377">
    <property type="entry name" value="BILIVERDIN REDUCTASE A"/>
    <property type="match status" value="1"/>
</dbReference>
<keyword evidence="4" id="KW-1185">Reference proteome</keyword>